<comment type="similarity">
    <text evidence="8 9">Belongs to the TonB-dependent receptor family.</text>
</comment>
<keyword evidence="7 8" id="KW-0998">Cell outer membrane</keyword>
<dbReference type="InterPro" id="IPR039426">
    <property type="entry name" value="TonB-dep_rcpt-like"/>
</dbReference>
<dbReference type="InterPro" id="IPR000531">
    <property type="entry name" value="Beta-barrel_TonB"/>
</dbReference>
<comment type="subcellular location">
    <subcellularLocation>
        <location evidence="1 8">Cell outer membrane</location>
        <topology evidence="1 8">Multi-pass membrane protein</topology>
    </subcellularLocation>
</comment>
<dbReference type="Proteomes" id="UP001205566">
    <property type="component" value="Unassembled WGS sequence"/>
</dbReference>
<dbReference type="InterPro" id="IPR012910">
    <property type="entry name" value="Plug_dom"/>
</dbReference>
<feature type="domain" description="TonB-dependent receptor-like beta-barrel" evidence="11">
    <location>
        <begin position="302"/>
        <end position="729"/>
    </location>
</feature>
<evidence type="ECO:0000313" key="13">
    <source>
        <dbReference type="EMBL" id="MCQ3830276.1"/>
    </source>
</evidence>
<evidence type="ECO:0000256" key="10">
    <source>
        <dbReference type="SAM" id="SignalP"/>
    </source>
</evidence>
<protein>
    <submittedName>
        <fullName evidence="13">TonB-dependent receptor</fullName>
    </submittedName>
</protein>
<keyword evidence="5 9" id="KW-0798">TonB box</keyword>
<reference evidence="13" key="1">
    <citation type="thesis" date="2020" institute="Technische Universitat Dresden" country="Dresden, Germany">
        <title>The Agarolytic System of Microbulbifer elongatus PORT2, Isolated from Batu Karas, Pangandaran West Java Indonesia.</title>
        <authorList>
            <person name="Anggraeni S.R."/>
        </authorList>
    </citation>
    <scope>NUCLEOTIDE SEQUENCE</scope>
    <source>
        <strain evidence="13">PORT2</strain>
    </source>
</reference>
<keyword evidence="6 8" id="KW-0472">Membrane</keyword>
<evidence type="ECO:0000256" key="9">
    <source>
        <dbReference type="RuleBase" id="RU003357"/>
    </source>
</evidence>
<sequence length="761" mass="84043">MNNFPKRLLAHALPVFSGLIFTHGFAIAQENTELNNDDHQSKELEHVQVSGETYRGLDSQTTQPVTVLTGDELAQRRQGTLGETLNALPGVHLDNFGAGASRPVIRGQTVPRIEVLMDGANVFDASSVSPDHAIVTDPLLLDAIEVLRGPAATRYGGGAINGAVNLVDSKVPRAVPEGGVSGATEVRLGSGDGEQTAVGRMTMGLGNVAFHVEGSSRESENYDIPSEFGADELADSFSESSNFSLGASWINDKGYIGAAYTRQDAEYGLPGHSHLNGVCHTHGADLHCEAHDEFEDPFGSSDDHTAYIDLRSERVDVRADYAQLFPGIEHARMRLSYTDYEHEEIDGPSLFSQYLNEVYDARLEFTHEPLLGFSGLFGVQYTDGTFSGLDVNLVQNSGLVSSLYMALTSYGPPIEYKTKNYAVFLNESRSFGQLDVEFAIRQDNREISRPVPELIENVRPGYEMLLPVFVSLYGENWIDNFRDEAAEDFIENNPGSKHKPLSTSLAATWNFDEAYSASVSIGRTERAPNVRELYAYGNNLATNSYELGLTQRNRASSSFPENSADIMESADSLDLTFRKTSGDTQFEVGVFYQDVTDYIFARHLETEDATGVAHNYLMYVAADADFTGIDGQISHQFSPVSRVTVFGDYVDADLKSEDDRLPRMPPGRLGVRYDWESGPFAANLEYYRTASQDRVASYETPTDGYNMANMTISYQFNNDATEAYLRGVNLTNELVFMHTSFVKEQSPLRGRNLILGLRHQF</sequence>
<dbReference type="PANTHER" id="PTHR30069:SF40">
    <property type="entry name" value="TONB-DEPENDENT RECEPTOR NMB0964-RELATED"/>
    <property type="match status" value="1"/>
</dbReference>
<dbReference type="EMBL" id="JACASI010000033">
    <property type="protein sequence ID" value="MCQ3830276.1"/>
    <property type="molecule type" value="Genomic_DNA"/>
</dbReference>
<evidence type="ECO:0000256" key="6">
    <source>
        <dbReference type="ARBA" id="ARBA00023136"/>
    </source>
</evidence>
<dbReference type="InterPro" id="IPR037066">
    <property type="entry name" value="Plug_dom_sf"/>
</dbReference>
<keyword evidence="2 8" id="KW-0813">Transport</keyword>
<dbReference type="Pfam" id="PF00593">
    <property type="entry name" value="TonB_dep_Rec_b-barrel"/>
    <property type="match status" value="1"/>
</dbReference>
<keyword evidence="13" id="KW-0675">Receptor</keyword>
<feature type="chain" id="PRO_5047135934" evidence="10">
    <location>
        <begin position="29"/>
        <end position="761"/>
    </location>
</feature>
<feature type="domain" description="TonB-dependent receptor plug" evidence="12">
    <location>
        <begin position="60"/>
        <end position="163"/>
    </location>
</feature>
<proteinExistence type="inferred from homology"/>
<evidence type="ECO:0000259" key="12">
    <source>
        <dbReference type="Pfam" id="PF07715"/>
    </source>
</evidence>
<keyword evidence="3 8" id="KW-1134">Transmembrane beta strand</keyword>
<evidence type="ECO:0000256" key="1">
    <source>
        <dbReference type="ARBA" id="ARBA00004571"/>
    </source>
</evidence>
<dbReference type="Gene3D" id="2.40.170.20">
    <property type="entry name" value="TonB-dependent receptor, beta-barrel domain"/>
    <property type="match status" value="1"/>
</dbReference>
<keyword evidence="14" id="KW-1185">Reference proteome</keyword>
<dbReference type="PROSITE" id="PS52016">
    <property type="entry name" value="TONB_DEPENDENT_REC_3"/>
    <property type="match status" value="1"/>
</dbReference>
<dbReference type="SUPFAM" id="SSF56935">
    <property type="entry name" value="Porins"/>
    <property type="match status" value="1"/>
</dbReference>
<evidence type="ECO:0000256" key="8">
    <source>
        <dbReference type="PROSITE-ProRule" id="PRU01360"/>
    </source>
</evidence>
<dbReference type="PANTHER" id="PTHR30069">
    <property type="entry name" value="TONB-DEPENDENT OUTER MEMBRANE RECEPTOR"/>
    <property type="match status" value="1"/>
</dbReference>
<evidence type="ECO:0000256" key="7">
    <source>
        <dbReference type="ARBA" id="ARBA00023237"/>
    </source>
</evidence>
<accession>A0ABT1P2C2</accession>
<evidence type="ECO:0000256" key="4">
    <source>
        <dbReference type="ARBA" id="ARBA00022692"/>
    </source>
</evidence>
<evidence type="ECO:0000256" key="3">
    <source>
        <dbReference type="ARBA" id="ARBA00022452"/>
    </source>
</evidence>
<gene>
    <name evidence="13" type="ORF">HXX02_12540</name>
</gene>
<dbReference type="Pfam" id="PF07715">
    <property type="entry name" value="Plug"/>
    <property type="match status" value="1"/>
</dbReference>
<evidence type="ECO:0000256" key="2">
    <source>
        <dbReference type="ARBA" id="ARBA00022448"/>
    </source>
</evidence>
<dbReference type="InterPro" id="IPR036942">
    <property type="entry name" value="Beta-barrel_TonB_sf"/>
</dbReference>
<dbReference type="Gene3D" id="2.170.130.10">
    <property type="entry name" value="TonB-dependent receptor, plug domain"/>
    <property type="match status" value="1"/>
</dbReference>
<comment type="caution">
    <text evidence="13">The sequence shown here is derived from an EMBL/GenBank/DDBJ whole genome shotgun (WGS) entry which is preliminary data.</text>
</comment>
<feature type="signal peptide" evidence="10">
    <location>
        <begin position="1"/>
        <end position="28"/>
    </location>
</feature>
<evidence type="ECO:0000259" key="11">
    <source>
        <dbReference type="Pfam" id="PF00593"/>
    </source>
</evidence>
<keyword evidence="10" id="KW-0732">Signal</keyword>
<keyword evidence="4 8" id="KW-0812">Transmembrane</keyword>
<name>A0ABT1P2C2_9GAMM</name>
<evidence type="ECO:0000313" key="14">
    <source>
        <dbReference type="Proteomes" id="UP001205566"/>
    </source>
</evidence>
<organism evidence="13 14">
    <name type="scientific">Microbulbifer elongatus</name>
    <dbReference type="NCBI Taxonomy" id="86173"/>
    <lineage>
        <taxon>Bacteria</taxon>
        <taxon>Pseudomonadati</taxon>
        <taxon>Pseudomonadota</taxon>
        <taxon>Gammaproteobacteria</taxon>
        <taxon>Cellvibrionales</taxon>
        <taxon>Microbulbiferaceae</taxon>
        <taxon>Microbulbifer</taxon>
    </lineage>
</organism>
<evidence type="ECO:0000256" key="5">
    <source>
        <dbReference type="ARBA" id="ARBA00023077"/>
    </source>
</evidence>
<dbReference type="RefSeq" id="WP_255875235.1">
    <property type="nucleotide sequence ID" value="NZ_JACASI010000033.1"/>
</dbReference>